<organismHost>
    <name type="scientific">Ovis aries</name>
    <name type="common">Sheep</name>
    <dbReference type="NCBI Taxonomy" id="9940"/>
</organismHost>
<reference evidence="1 2" key="1">
    <citation type="submission" date="2010-04" db="EMBL/GenBank/DDBJ databases">
        <title>Novel immune-modulators identified by a rapid, functional screen of the Parapox virus genome.</title>
        <authorList>
            <person name="McGuire M.J."/>
            <person name="Sykes K.F."/>
            <person name="Johnston S.A."/>
        </authorList>
    </citation>
    <scope>NUCLEOTIDE SEQUENCE [LARGE SCALE GENOMIC DNA]</scope>
    <source>
        <strain evidence="1">D1701</strain>
    </source>
</reference>
<evidence type="ECO:0000313" key="2">
    <source>
        <dbReference type="Proteomes" id="UP000103309"/>
    </source>
</evidence>
<organismHost>
    <name type="scientific">Capra hircus</name>
    <name type="common">Goat</name>
    <dbReference type="NCBI Taxonomy" id="9925"/>
</organismHost>
<name>F1AX52_ORFV</name>
<accession>F1AX52</accession>
<dbReference type="Proteomes" id="UP000103309">
    <property type="component" value="Segment"/>
</dbReference>
<protein>
    <submittedName>
        <fullName evidence="1">PP203</fullName>
    </submittedName>
</protein>
<sequence length="120" mass="13633">MPMCRHRYANSRYFFEKRKRSRFLETYGSMLRMLKGISRTAGSAASSKAVRRSLVRCTTTASPVASSCTSTLTRRCRMTMSKVLKNISYMLCRVSSAMRSPTERLAVASSRTCFSNLYPM</sequence>
<proteinExistence type="predicted"/>
<evidence type="ECO:0000313" key="1">
    <source>
        <dbReference type="EMBL" id="ADY76881.1"/>
    </source>
</evidence>
<organismHost>
    <name type="scientific">Homo sapiens</name>
    <name type="common">Human</name>
    <dbReference type="NCBI Taxonomy" id="9606"/>
</organismHost>
<dbReference type="EMBL" id="HM133903">
    <property type="protein sequence ID" value="ADY76881.1"/>
    <property type="molecule type" value="Genomic_DNA"/>
</dbReference>
<organism evidence="1 2">
    <name type="scientific">Orf virus</name>
    <name type="common">ORFV</name>
    <dbReference type="NCBI Taxonomy" id="10258"/>
    <lineage>
        <taxon>Viruses</taxon>
        <taxon>Varidnaviria</taxon>
        <taxon>Bamfordvirae</taxon>
        <taxon>Nucleocytoviricota</taxon>
        <taxon>Pokkesviricetes</taxon>
        <taxon>Chitovirales</taxon>
        <taxon>Poxviridae</taxon>
        <taxon>Chordopoxvirinae</taxon>
        <taxon>Parapoxvirus</taxon>
        <taxon>Parapoxvirus orf</taxon>
    </lineage>
</organism>